<protein>
    <submittedName>
        <fullName evidence="2">Putative PIN family toxin of toxin-antitoxin system</fullName>
    </submittedName>
</protein>
<dbReference type="PANTHER" id="PTHR34610:SF3">
    <property type="entry name" value="SSL7007 PROTEIN"/>
    <property type="match status" value="1"/>
</dbReference>
<reference evidence="2 3" key="1">
    <citation type="submission" date="2018-03" db="EMBL/GenBank/DDBJ databases">
        <title>Genomic Encyclopedia of Archaeal and Bacterial Type Strains, Phase II (KMG-II): from individual species to whole genera.</title>
        <authorList>
            <person name="Goeker M."/>
        </authorList>
    </citation>
    <scope>NUCLEOTIDE SEQUENCE [LARGE SCALE GENOMIC DNA]</scope>
    <source>
        <strain evidence="2 3">DSM 28354</strain>
    </source>
</reference>
<dbReference type="InterPro" id="IPR029060">
    <property type="entry name" value="PIN-like_dom_sf"/>
</dbReference>
<dbReference type="Gene3D" id="3.40.50.1010">
    <property type="entry name" value="5'-nuclease"/>
    <property type="match status" value="1"/>
</dbReference>
<evidence type="ECO:0000313" key="3">
    <source>
        <dbReference type="Proteomes" id="UP000238375"/>
    </source>
</evidence>
<dbReference type="SMART" id="SM00670">
    <property type="entry name" value="PINc"/>
    <property type="match status" value="1"/>
</dbReference>
<dbReference type="PANTHER" id="PTHR34610">
    <property type="entry name" value="SSL7007 PROTEIN"/>
    <property type="match status" value="1"/>
</dbReference>
<proteinExistence type="predicted"/>
<gene>
    <name evidence="2" type="ORF">CLV58_11617</name>
</gene>
<dbReference type="Pfam" id="PF13470">
    <property type="entry name" value="PIN_3"/>
    <property type="match status" value="1"/>
</dbReference>
<evidence type="ECO:0000313" key="2">
    <source>
        <dbReference type="EMBL" id="PRY34624.1"/>
    </source>
</evidence>
<dbReference type="SUPFAM" id="SSF88723">
    <property type="entry name" value="PIN domain-like"/>
    <property type="match status" value="1"/>
</dbReference>
<keyword evidence="3" id="KW-1185">Reference proteome</keyword>
<dbReference type="NCBIfam" id="TIGR00305">
    <property type="entry name" value="putative toxin-antitoxin system toxin component, PIN family"/>
    <property type="match status" value="1"/>
</dbReference>
<dbReference type="Proteomes" id="UP000238375">
    <property type="component" value="Unassembled WGS sequence"/>
</dbReference>
<dbReference type="AlphaFoldDB" id="A0A2T0SMI9"/>
<dbReference type="InterPro" id="IPR002716">
    <property type="entry name" value="PIN_dom"/>
</dbReference>
<organism evidence="2 3">
    <name type="scientific">Spirosoma oryzae</name>
    <dbReference type="NCBI Taxonomy" id="1469603"/>
    <lineage>
        <taxon>Bacteria</taxon>
        <taxon>Pseudomonadati</taxon>
        <taxon>Bacteroidota</taxon>
        <taxon>Cytophagia</taxon>
        <taxon>Cytophagales</taxon>
        <taxon>Cytophagaceae</taxon>
        <taxon>Spirosoma</taxon>
    </lineage>
</organism>
<feature type="domain" description="PIN" evidence="1">
    <location>
        <begin position="3"/>
        <end position="115"/>
    </location>
</feature>
<accession>A0A2T0SMI9</accession>
<dbReference type="RefSeq" id="WP_106139239.1">
    <property type="nucleotide sequence ID" value="NZ_PVTE01000016.1"/>
</dbReference>
<evidence type="ECO:0000259" key="1">
    <source>
        <dbReference type="SMART" id="SM00670"/>
    </source>
</evidence>
<comment type="caution">
    <text evidence="2">The sequence shown here is derived from an EMBL/GenBank/DDBJ whole genome shotgun (WGS) entry which is preliminary data.</text>
</comment>
<sequence>MSNAYVLDTNTVISALFWPDSLPAKACHKAQTGKPVISQAIVEEWRRVIHRPKFDKLMPLDQRSDRLETFIDQCTLITVNQVIRVCRDPKDDMFLSLAKEANATLIVSGDKDLLTLHPFDGIPIITARVFLDMR</sequence>
<dbReference type="OrthoDB" id="597986at2"/>
<name>A0A2T0SMI9_9BACT</name>
<dbReference type="EMBL" id="PVTE01000016">
    <property type="protein sequence ID" value="PRY34624.1"/>
    <property type="molecule type" value="Genomic_DNA"/>
</dbReference>
<dbReference type="InterPro" id="IPR002850">
    <property type="entry name" value="PIN_toxin-like"/>
</dbReference>